<proteinExistence type="predicted"/>
<feature type="binding site" evidence="4">
    <location>
        <position position="85"/>
    </location>
    <ligand>
        <name>3'-phosphoadenylyl sulfate</name>
        <dbReference type="ChEBI" id="CHEBI:58339"/>
    </ligand>
</feature>
<keyword evidence="2" id="KW-0325">Glycoprotein</keyword>
<evidence type="ECO:0000256" key="1">
    <source>
        <dbReference type="ARBA" id="ARBA00022679"/>
    </source>
</evidence>
<evidence type="ECO:0000256" key="3">
    <source>
        <dbReference type="PIRSR" id="PIRSR637359-1"/>
    </source>
</evidence>
<evidence type="ECO:0000256" key="2">
    <source>
        <dbReference type="ARBA" id="ARBA00023180"/>
    </source>
</evidence>
<feature type="binding site" evidence="4">
    <location>
        <position position="93"/>
    </location>
    <ligand>
        <name>3'-phosphoadenylyl sulfate</name>
        <dbReference type="ChEBI" id="CHEBI:58339"/>
    </ligand>
</feature>
<feature type="binding site" evidence="4">
    <location>
        <begin position="214"/>
        <end position="218"/>
    </location>
    <ligand>
        <name>3'-phosphoadenylyl sulfate</name>
        <dbReference type="ChEBI" id="CHEBI:58339"/>
    </ligand>
</feature>
<dbReference type="Proteomes" id="UP001209878">
    <property type="component" value="Unassembled WGS sequence"/>
</dbReference>
<dbReference type="PANTHER" id="PTHR10605:SF65">
    <property type="entry name" value="GH20068P"/>
    <property type="match status" value="1"/>
</dbReference>
<keyword evidence="8" id="KW-1185">Reference proteome</keyword>
<gene>
    <name evidence="7" type="ORF">NP493_324g03025</name>
</gene>
<evidence type="ECO:0000313" key="8">
    <source>
        <dbReference type="Proteomes" id="UP001209878"/>
    </source>
</evidence>
<name>A0AAD9L4W4_RIDPI</name>
<evidence type="ECO:0000256" key="4">
    <source>
        <dbReference type="PIRSR" id="PIRSR637359-2"/>
    </source>
</evidence>
<dbReference type="InterPro" id="IPR000863">
    <property type="entry name" value="Sulfotransferase_dom"/>
</dbReference>
<keyword evidence="5" id="KW-1015">Disulfide bond</keyword>
<dbReference type="AlphaFoldDB" id="A0AAD9L4W4"/>
<dbReference type="EMBL" id="JAODUO010000324">
    <property type="protein sequence ID" value="KAK2183089.1"/>
    <property type="molecule type" value="Genomic_DNA"/>
</dbReference>
<accession>A0AAD9L4W4</accession>
<feature type="domain" description="Sulfotransferase" evidence="6">
    <location>
        <begin position="2"/>
        <end position="198"/>
    </location>
</feature>
<dbReference type="InterPro" id="IPR027417">
    <property type="entry name" value="P-loop_NTPase"/>
</dbReference>
<dbReference type="SUPFAM" id="SSF52540">
    <property type="entry name" value="P-loop containing nucleoside triphosphate hydrolases"/>
    <property type="match status" value="1"/>
</dbReference>
<evidence type="ECO:0000256" key="5">
    <source>
        <dbReference type="PIRSR" id="PIRSR637359-3"/>
    </source>
</evidence>
<dbReference type="PANTHER" id="PTHR10605">
    <property type="entry name" value="HEPARAN SULFATE SULFOTRANSFERASE"/>
    <property type="match status" value="1"/>
</dbReference>
<dbReference type="Pfam" id="PF00685">
    <property type="entry name" value="Sulfotransfer_1"/>
    <property type="match status" value="1"/>
</dbReference>
<keyword evidence="1" id="KW-0808">Transferase</keyword>
<evidence type="ECO:0000259" key="6">
    <source>
        <dbReference type="Pfam" id="PF00685"/>
    </source>
</evidence>
<dbReference type="Gene3D" id="3.40.50.300">
    <property type="entry name" value="P-loop containing nucleotide triphosphate hydrolases"/>
    <property type="match status" value="1"/>
</dbReference>
<comment type="caution">
    <text evidence="7">The sequence shown here is derived from an EMBL/GenBank/DDBJ whole genome shotgun (WGS) entry which is preliminary data.</text>
</comment>
<sequence>MKCGTRALINSLALHPDVVTAEHEVGYFVGRNYDRGLEWYRSQMPTSRQNQITIEKTPNYFIKSAVAAPRIHAMNASTKIILIVRDPVARAVSDWLQFCRKFNQTHIETCRTFEGSGILAANGHINPKCAQIRRSSYALEVDKWTTLFPLHTQFHVVSGEKLVLDPVSELKKVESFLGLRQHITERNIAFEGKRRFFCMVSDDGEKRCLKPSSKGVKHPDLIPHVEATLRAYFKQLNQRFYRQVGQDFGWD</sequence>
<evidence type="ECO:0000313" key="7">
    <source>
        <dbReference type="EMBL" id="KAK2183089.1"/>
    </source>
</evidence>
<feature type="disulfide bond" evidence="5">
    <location>
        <begin position="198"/>
        <end position="208"/>
    </location>
</feature>
<feature type="binding site" evidence="4">
    <location>
        <begin position="2"/>
        <end position="6"/>
    </location>
    <ligand>
        <name>3'-phosphoadenylyl sulfate</name>
        <dbReference type="ChEBI" id="CHEBI:58339"/>
    </ligand>
</feature>
<dbReference type="InterPro" id="IPR037359">
    <property type="entry name" value="NST/OST"/>
</dbReference>
<organism evidence="7 8">
    <name type="scientific">Ridgeia piscesae</name>
    <name type="common">Tubeworm</name>
    <dbReference type="NCBI Taxonomy" id="27915"/>
    <lineage>
        <taxon>Eukaryota</taxon>
        <taxon>Metazoa</taxon>
        <taxon>Spiralia</taxon>
        <taxon>Lophotrochozoa</taxon>
        <taxon>Annelida</taxon>
        <taxon>Polychaeta</taxon>
        <taxon>Sedentaria</taxon>
        <taxon>Canalipalpata</taxon>
        <taxon>Sabellida</taxon>
        <taxon>Siboglinidae</taxon>
        <taxon>Ridgeia</taxon>
    </lineage>
</organism>
<protein>
    <recommendedName>
        <fullName evidence="6">Sulfotransferase domain-containing protein</fullName>
    </recommendedName>
</protein>
<feature type="active site" description="For sulfotransferase activity" evidence="3">
    <location>
        <position position="2"/>
    </location>
</feature>
<dbReference type="GO" id="GO:0008467">
    <property type="term" value="F:[heparan sulfate]-glucosamine 3-sulfotransferase activity"/>
    <property type="evidence" value="ECO:0007669"/>
    <property type="project" value="TreeGrafter"/>
</dbReference>
<reference evidence="7" key="1">
    <citation type="journal article" date="2023" name="Mol. Biol. Evol.">
        <title>Third-Generation Sequencing Reveals the Adaptive Role of the Epigenome in Three Deep-Sea Polychaetes.</title>
        <authorList>
            <person name="Perez M."/>
            <person name="Aroh O."/>
            <person name="Sun Y."/>
            <person name="Lan Y."/>
            <person name="Juniper S.K."/>
            <person name="Young C.R."/>
            <person name="Angers B."/>
            <person name="Qian P.Y."/>
        </authorList>
    </citation>
    <scope>NUCLEOTIDE SEQUENCE</scope>
    <source>
        <strain evidence="7">R07B-5</strain>
    </source>
</reference>